<evidence type="ECO:0000313" key="1">
    <source>
        <dbReference type="EMBL" id="ETO12008.1"/>
    </source>
</evidence>
<dbReference type="Proteomes" id="UP000023152">
    <property type="component" value="Unassembled WGS sequence"/>
</dbReference>
<evidence type="ECO:0000313" key="2">
    <source>
        <dbReference type="Proteomes" id="UP000023152"/>
    </source>
</evidence>
<name>X6MDB0_RETFI</name>
<dbReference type="EMBL" id="ASPP01021824">
    <property type="protein sequence ID" value="ETO12008.1"/>
    <property type="molecule type" value="Genomic_DNA"/>
</dbReference>
<dbReference type="InterPro" id="IPR002110">
    <property type="entry name" value="Ankyrin_rpt"/>
</dbReference>
<dbReference type="AlphaFoldDB" id="X6MDB0"/>
<keyword evidence="2" id="KW-1185">Reference proteome</keyword>
<dbReference type="SUPFAM" id="SSF48403">
    <property type="entry name" value="Ankyrin repeat"/>
    <property type="match status" value="1"/>
</dbReference>
<accession>X6MDB0</accession>
<reference evidence="1 2" key="1">
    <citation type="journal article" date="2013" name="Curr. Biol.">
        <title>The Genome of the Foraminiferan Reticulomyxa filosa.</title>
        <authorList>
            <person name="Glockner G."/>
            <person name="Hulsmann N."/>
            <person name="Schleicher M."/>
            <person name="Noegel A.A."/>
            <person name="Eichinger L."/>
            <person name="Gallinger C."/>
            <person name="Pawlowski J."/>
            <person name="Sierra R."/>
            <person name="Euteneuer U."/>
            <person name="Pillet L."/>
            <person name="Moustafa A."/>
            <person name="Platzer M."/>
            <person name="Groth M."/>
            <person name="Szafranski K."/>
            <person name="Schliwa M."/>
        </authorList>
    </citation>
    <scope>NUCLEOTIDE SEQUENCE [LARGE SCALE GENOMIC DNA]</scope>
</reference>
<sequence length="218" mass="25647">MSRSPVGYLNRRFSADFVQQEAEHVEFDMLQKFSEHVTADDRARVQRQLGLQANEQQRQWYFFRQISGYIKIGSQTTQETESIRCTNRALGFLSLYKKDININYTERSDGWTLLHTAAYFNNVTAVRFILLIYKDVHIDALDKYGLTALDLAIERQNSEIITALEAFKGLSEENREVEEFSEKYEMMRSKYVVYMEALRECSEGDEEKVKEVMRVMKK</sequence>
<dbReference type="Gene3D" id="1.25.40.20">
    <property type="entry name" value="Ankyrin repeat-containing domain"/>
    <property type="match status" value="1"/>
</dbReference>
<dbReference type="InterPro" id="IPR036770">
    <property type="entry name" value="Ankyrin_rpt-contain_sf"/>
</dbReference>
<feature type="non-terminal residue" evidence="1">
    <location>
        <position position="218"/>
    </location>
</feature>
<organism evidence="1 2">
    <name type="scientific">Reticulomyxa filosa</name>
    <dbReference type="NCBI Taxonomy" id="46433"/>
    <lineage>
        <taxon>Eukaryota</taxon>
        <taxon>Sar</taxon>
        <taxon>Rhizaria</taxon>
        <taxon>Retaria</taxon>
        <taxon>Foraminifera</taxon>
        <taxon>Monothalamids</taxon>
        <taxon>Reticulomyxidae</taxon>
        <taxon>Reticulomyxa</taxon>
    </lineage>
</organism>
<comment type="caution">
    <text evidence="1">The sequence shown here is derived from an EMBL/GenBank/DDBJ whole genome shotgun (WGS) entry which is preliminary data.</text>
</comment>
<proteinExistence type="predicted"/>
<dbReference type="OrthoDB" id="194358at2759"/>
<dbReference type="Pfam" id="PF12796">
    <property type="entry name" value="Ank_2"/>
    <property type="match status" value="1"/>
</dbReference>
<protein>
    <submittedName>
        <fullName evidence="1">Ankyrin repeat domain protein</fullName>
    </submittedName>
</protein>
<dbReference type="SMART" id="SM00248">
    <property type="entry name" value="ANK"/>
    <property type="match status" value="2"/>
</dbReference>
<gene>
    <name evidence="1" type="ORF">RFI_25366</name>
</gene>